<gene>
    <name evidence="1" type="ORF">BWQ96_07577</name>
</gene>
<evidence type="ECO:0000313" key="2">
    <source>
        <dbReference type="Proteomes" id="UP000247409"/>
    </source>
</evidence>
<sequence length="271" mass="29893">MEDAITSGIVPFCWHLTPGAGSCTTFVSVLDTVVVANNAREDARFPNNELVGHVFEAKQGVIVVQNDIVVAIDALEELDDIKAYMTSEEENQIFTKARMVETASQRNKERTTASVLPVITPHSISCLPATRISTNKIETFVPEPYTHPIEKKVTSSSRELQMITLHENASKARNLRVVLSLASVEYIFSLLILNAPFLRTATMHSNSFTITFAIIVRAFRADRGLVNLVSGSGLLLNKARFTDPVRALTSFFMPVRIEAFFLGAPEPPTNV</sequence>
<reference evidence="1 2" key="1">
    <citation type="journal article" date="2018" name="Mol. Biol. Evol.">
        <title>Analysis of the draft genome of the red seaweed Gracilariopsis chorda provides insights into genome size evolution in Rhodophyta.</title>
        <authorList>
            <person name="Lee J."/>
            <person name="Yang E.C."/>
            <person name="Graf L."/>
            <person name="Yang J.H."/>
            <person name="Qiu H."/>
            <person name="Zel Zion U."/>
            <person name="Chan C.X."/>
            <person name="Stephens T.G."/>
            <person name="Weber A.P.M."/>
            <person name="Boo G.H."/>
            <person name="Boo S.M."/>
            <person name="Kim K.M."/>
            <person name="Shin Y."/>
            <person name="Jung M."/>
            <person name="Lee S.J."/>
            <person name="Yim H.S."/>
            <person name="Lee J.H."/>
            <person name="Bhattacharya D."/>
            <person name="Yoon H.S."/>
        </authorList>
    </citation>
    <scope>NUCLEOTIDE SEQUENCE [LARGE SCALE GENOMIC DNA]</scope>
    <source>
        <strain evidence="1 2">SKKU-2015</strain>
        <tissue evidence="1">Whole body</tissue>
    </source>
</reference>
<dbReference type="EMBL" id="NBIV01000153">
    <property type="protein sequence ID" value="PXF42691.1"/>
    <property type="molecule type" value="Genomic_DNA"/>
</dbReference>
<dbReference type="Proteomes" id="UP000247409">
    <property type="component" value="Unassembled WGS sequence"/>
</dbReference>
<accession>A0A2V3IKT6</accession>
<name>A0A2V3IKT6_9FLOR</name>
<comment type="caution">
    <text evidence="1">The sequence shown here is derived from an EMBL/GenBank/DDBJ whole genome shotgun (WGS) entry which is preliminary data.</text>
</comment>
<evidence type="ECO:0000313" key="1">
    <source>
        <dbReference type="EMBL" id="PXF42691.1"/>
    </source>
</evidence>
<protein>
    <submittedName>
        <fullName evidence="1">Uncharacterized protein</fullName>
    </submittedName>
</protein>
<organism evidence="1 2">
    <name type="scientific">Gracilariopsis chorda</name>
    <dbReference type="NCBI Taxonomy" id="448386"/>
    <lineage>
        <taxon>Eukaryota</taxon>
        <taxon>Rhodophyta</taxon>
        <taxon>Florideophyceae</taxon>
        <taxon>Rhodymeniophycidae</taxon>
        <taxon>Gracilariales</taxon>
        <taxon>Gracilariaceae</taxon>
        <taxon>Gracilariopsis</taxon>
    </lineage>
</organism>
<proteinExistence type="predicted"/>
<keyword evidence="2" id="KW-1185">Reference proteome</keyword>
<dbReference type="AlphaFoldDB" id="A0A2V3IKT6"/>